<name>A0ABS7G5A7_9BACT</name>
<dbReference type="RefSeq" id="WP_220248075.1">
    <property type="nucleotide sequence ID" value="NZ_JAICCF010000001.1"/>
</dbReference>
<dbReference type="SUPFAM" id="SSF52317">
    <property type="entry name" value="Class I glutamine amidotransferase-like"/>
    <property type="match status" value="1"/>
</dbReference>
<evidence type="ECO:0000313" key="3">
    <source>
        <dbReference type="Proteomes" id="UP000812961"/>
    </source>
</evidence>
<comment type="caution">
    <text evidence="2">The sequence shown here is derived from an EMBL/GenBank/DDBJ whole genome shotgun (WGS) entry which is preliminary data.</text>
</comment>
<dbReference type="InterPro" id="IPR000421">
    <property type="entry name" value="FA58C"/>
</dbReference>
<dbReference type="PANTHER" id="PTHR40469">
    <property type="entry name" value="SECRETED GLYCOSYL HYDROLASE"/>
    <property type="match status" value="1"/>
</dbReference>
<dbReference type="Proteomes" id="UP000812961">
    <property type="component" value="Unassembled WGS sequence"/>
</dbReference>
<sequence>MKQLLFFVISCCIISNQYAQNRPKALILTGNGNVPVLKGIYPPWVHEFHNEAVASILHGIVDVDTTADLRQLNAQYLKQYDLLISNSLFLDPTEEGLKAIYNFVAGGKSYMTLHCGILSLLNWDRYEEFMGGIFIGGPSTDPSTYRVYTSNEELWGYKYRFRDSSQHPVSRAVNDFDIEDEMYYFQPSTARMEVIARAENHPVMWWHPVGKGKVMSLTLGHDLRAKGNPGYQELLKNGVRWLTGYPLIYPDRIPVVSNRELFYNNFIQSAVVTEKGTSIHSIINPDSLYKIVSGTDLSLDGSAGSAAFMVSVKNDKGRITNREITLSVVKDGTGNIAAYYGNTISGTASENTNIMFDVRNIIDSDVGSRWSSRNCEQAEVTLDLKKEYPLSRILIHWEASYAKRYNIWGSGDGRKWTIIQSVSDGDGGDEELTFSPTTVRFIRLDLQEKAAGKRGYSIYEMEVFVK</sequence>
<dbReference type="EMBL" id="JAICCF010000001">
    <property type="protein sequence ID" value="MBW8682838.1"/>
    <property type="molecule type" value="Genomic_DNA"/>
</dbReference>
<dbReference type="Pfam" id="PF00754">
    <property type="entry name" value="F5_F8_type_C"/>
    <property type="match status" value="1"/>
</dbReference>
<dbReference type="InterPro" id="IPR008979">
    <property type="entry name" value="Galactose-bd-like_sf"/>
</dbReference>
<dbReference type="InterPro" id="IPR029010">
    <property type="entry name" value="ThuA-like"/>
</dbReference>
<gene>
    <name evidence="2" type="ORF">K1Y79_00710</name>
</gene>
<dbReference type="PROSITE" id="PS50022">
    <property type="entry name" value="FA58C_3"/>
    <property type="match status" value="1"/>
</dbReference>
<feature type="domain" description="F5/8 type C" evidence="1">
    <location>
        <begin position="321"/>
        <end position="466"/>
    </location>
</feature>
<reference evidence="2 3" key="1">
    <citation type="submission" date="2021-08" db="EMBL/GenBank/DDBJ databases">
        <title>The genome sequence of Chitinophaga sp. B61.</title>
        <authorList>
            <person name="Zhang X."/>
        </authorList>
    </citation>
    <scope>NUCLEOTIDE SEQUENCE [LARGE SCALE GENOMIC DNA]</scope>
    <source>
        <strain evidence="2 3">B61</strain>
    </source>
</reference>
<dbReference type="Pfam" id="PF06283">
    <property type="entry name" value="ThuA"/>
    <property type="match status" value="1"/>
</dbReference>
<dbReference type="Gene3D" id="3.40.50.880">
    <property type="match status" value="1"/>
</dbReference>
<dbReference type="Gene3D" id="2.60.120.260">
    <property type="entry name" value="Galactose-binding domain-like"/>
    <property type="match status" value="1"/>
</dbReference>
<dbReference type="PANTHER" id="PTHR40469:SF2">
    <property type="entry name" value="GALACTOSE-BINDING DOMAIN-LIKE SUPERFAMILY PROTEIN"/>
    <property type="match status" value="1"/>
</dbReference>
<evidence type="ECO:0000313" key="2">
    <source>
        <dbReference type="EMBL" id="MBW8682838.1"/>
    </source>
</evidence>
<protein>
    <submittedName>
        <fullName evidence="2">ThuA domain-containing protein</fullName>
    </submittedName>
</protein>
<evidence type="ECO:0000259" key="1">
    <source>
        <dbReference type="PROSITE" id="PS50022"/>
    </source>
</evidence>
<accession>A0ABS7G5A7</accession>
<proteinExistence type="predicted"/>
<organism evidence="2 3">
    <name type="scientific">Chitinophaga rhizophila</name>
    <dbReference type="NCBI Taxonomy" id="2866212"/>
    <lineage>
        <taxon>Bacteria</taxon>
        <taxon>Pseudomonadati</taxon>
        <taxon>Bacteroidota</taxon>
        <taxon>Chitinophagia</taxon>
        <taxon>Chitinophagales</taxon>
        <taxon>Chitinophagaceae</taxon>
        <taxon>Chitinophaga</taxon>
    </lineage>
</organism>
<keyword evidence="3" id="KW-1185">Reference proteome</keyword>
<dbReference type="InterPro" id="IPR029062">
    <property type="entry name" value="Class_I_gatase-like"/>
</dbReference>
<dbReference type="SUPFAM" id="SSF49785">
    <property type="entry name" value="Galactose-binding domain-like"/>
    <property type="match status" value="1"/>
</dbReference>